<protein>
    <recommendedName>
        <fullName evidence="4">DUF4199 domain-containing protein</fullName>
    </recommendedName>
</protein>
<feature type="transmembrane region" description="Helical" evidence="1">
    <location>
        <begin position="150"/>
        <end position="168"/>
    </location>
</feature>
<keyword evidence="3" id="KW-1185">Reference proteome</keyword>
<sequence length="176" mass="20203">MKENANPGVKWGIIAGIVMVLWYLAEWKMGTDYFFSYKLRLVSLVVWAVMALMAGLEARKQQHGYIGFKAAIKPIFTTYVISTLIVAIFTYLLYTVIDPSLVETSRTYLMKDTEWLLKAMKAPQEEIDKQLKDIKTGDNSITVTSTILDYLKNLIKFFVWTVVLALIVRRKAPQPR</sequence>
<dbReference type="AlphaFoldDB" id="A0A1H3ZA78"/>
<evidence type="ECO:0000313" key="2">
    <source>
        <dbReference type="EMBL" id="SEA20703.1"/>
    </source>
</evidence>
<dbReference type="Proteomes" id="UP000199656">
    <property type="component" value="Unassembled WGS sequence"/>
</dbReference>
<dbReference type="Pfam" id="PF13858">
    <property type="entry name" value="DUF4199"/>
    <property type="match status" value="1"/>
</dbReference>
<organism evidence="2 3">
    <name type="scientific">Chitinophaga terrae</name>
    <name type="common">ex Kim and Jung 2007</name>
    <dbReference type="NCBI Taxonomy" id="408074"/>
    <lineage>
        <taxon>Bacteria</taxon>
        <taxon>Pseudomonadati</taxon>
        <taxon>Bacteroidota</taxon>
        <taxon>Chitinophagia</taxon>
        <taxon>Chitinophagales</taxon>
        <taxon>Chitinophagaceae</taxon>
        <taxon>Chitinophaga</taxon>
    </lineage>
</organism>
<accession>A0A1H3ZA78</accession>
<keyword evidence="1" id="KW-0472">Membrane</keyword>
<feature type="transmembrane region" description="Helical" evidence="1">
    <location>
        <begin position="37"/>
        <end position="56"/>
    </location>
</feature>
<gene>
    <name evidence="2" type="ORF">SAMN05660909_01121</name>
</gene>
<reference evidence="3" key="1">
    <citation type="submission" date="2016-10" db="EMBL/GenBank/DDBJ databases">
        <authorList>
            <person name="Varghese N."/>
            <person name="Submissions S."/>
        </authorList>
    </citation>
    <scope>NUCLEOTIDE SEQUENCE [LARGE SCALE GENOMIC DNA]</scope>
    <source>
        <strain evidence="3">DSM 23920</strain>
    </source>
</reference>
<evidence type="ECO:0000313" key="3">
    <source>
        <dbReference type="Proteomes" id="UP000199656"/>
    </source>
</evidence>
<dbReference type="STRING" id="408074.SAMN05660909_01121"/>
<dbReference type="EMBL" id="FNRL01000004">
    <property type="protein sequence ID" value="SEA20703.1"/>
    <property type="molecule type" value="Genomic_DNA"/>
</dbReference>
<name>A0A1H3ZA78_9BACT</name>
<feature type="transmembrane region" description="Helical" evidence="1">
    <location>
        <begin position="7"/>
        <end position="25"/>
    </location>
</feature>
<dbReference type="RefSeq" id="WP_089759528.1">
    <property type="nucleotide sequence ID" value="NZ_BKAT01000005.1"/>
</dbReference>
<dbReference type="OrthoDB" id="660361at2"/>
<evidence type="ECO:0008006" key="4">
    <source>
        <dbReference type="Google" id="ProtNLM"/>
    </source>
</evidence>
<keyword evidence="1" id="KW-0812">Transmembrane</keyword>
<keyword evidence="1" id="KW-1133">Transmembrane helix</keyword>
<evidence type="ECO:0000256" key="1">
    <source>
        <dbReference type="SAM" id="Phobius"/>
    </source>
</evidence>
<proteinExistence type="predicted"/>
<dbReference type="InterPro" id="IPR025250">
    <property type="entry name" value="DUF4199"/>
</dbReference>
<feature type="transmembrane region" description="Helical" evidence="1">
    <location>
        <begin position="76"/>
        <end position="97"/>
    </location>
</feature>